<evidence type="ECO:0000256" key="2">
    <source>
        <dbReference type="SAM" id="Phobius"/>
    </source>
</evidence>
<evidence type="ECO:0000256" key="1">
    <source>
        <dbReference type="SAM" id="MobiDB-lite"/>
    </source>
</evidence>
<organism evidence="3 5">
    <name type="scientific">Solemya velum gill symbiont</name>
    <dbReference type="NCBI Taxonomy" id="2340"/>
    <lineage>
        <taxon>Bacteria</taxon>
        <taxon>Pseudomonadati</taxon>
        <taxon>Pseudomonadota</taxon>
        <taxon>Gammaproteobacteria</taxon>
        <taxon>sulfur-oxidizing symbionts</taxon>
    </lineage>
</organism>
<comment type="caution">
    <text evidence="3">The sequence shown here is derived from an EMBL/GenBank/DDBJ whole genome shotgun (WGS) entry which is preliminary data.</text>
</comment>
<accession>A0A0B0HDN2</accession>
<dbReference type="Proteomes" id="UP000190962">
    <property type="component" value="Unassembled WGS sequence"/>
</dbReference>
<reference evidence="3 5" key="1">
    <citation type="journal article" date="2014" name="BMC Genomics">
        <title>The genome of the intracellular bacterium of the coastal bivalve, Solemya velum: a blueprint for thriving in and out of symbiosis.</title>
        <authorList>
            <person name="Dmytrenko O."/>
            <person name="Russell S.L."/>
            <person name="Loo W.T."/>
            <person name="Fontanez K.M."/>
            <person name="Liao L."/>
            <person name="Roeselers G."/>
            <person name="Sharma R."/>
            <person name="Stewart F.J."/>
            <person name="Newton I.L."/>
            <person name="Woyke T."/>
            <person name="Wu D."/>
            <person name="Lang J.M."/>
            <person name="Eisen J.A."/>
            <person name="Cavanaugh C.M."/>
        </authorList>
    </citation>
    <scope>NUCLEOTIDE SEQUENCE [LARGE SCALE GENOMIC DNA]</scope>
    <source>
        <strain evidence="3 5">WH</strain>
    </source>
</reference>
<keyword evidence="2" id="KW-1133">Transmembrane helix</keyword>
<reference evidence="4 6" key="2">
    <citation type="submission" date="2016-11" db="EMBL/GenBank/DDBJ databases">
        <title>Mixed transmission modes and dynamic genome evolution in an obligate animal-bacterial symbiosis.</title>
        <authorList>
            <person name="Russell S.L."/>
            <person name="Corbett-Detig R.B."/>
            <person name="Cavanaugh C.M."/>
        </authorList>
    </citation>
    <scope>NUCLEOTIDE SEQUENCE [LARGE SCALE GENOMIC DNA]</scope>
    <source>
        <strain evidence="4">MA-KB16</strain>
    </source>
</reference>
<dbReference type="GeneID" id="86992732"/>
<evidence type="ECO:0000313" key="4">
    <source>
        <dbReference type="EMBL" id="OOY33955.1"/>
    </source>
</evidence>
<proteinExistence type="predicted"/>
<feature type="region of interest" description="Disordered" evidence="1">
    <location>
        <begin position="113"/>
        <end position="133"/>
    </location>
</feature>
<dbReference type="OrthoDB" id="9890717at2"/>
<keyword evidence="5" id="KW-1185">Reference proteome</keyword>
<evidence type="ECO:0000313" key="3">
    <source>
        <dbReference type="EMBL" id="KHF26024.1"/>
    </source>
</evidence>
<keyword evidence="2" id="KW-0472">Membrane</keyword>
<dbReference type="Proteomes" id="UP000030856">
    <property type="component" value="Unassembled WGS sequence"/>
</dbReference>
<name>A0A0B0HDN2_SOVGS</name>
<gene>
    <name evidence="4" type="ORF">BOV88_12550</name>
    <name evidence="3" type="ORF">JV46_21080</name>
</gene>
<evidence type="ECO:0000313" key="5">
    <source>
        <dbReference type="Proteomes" id="UP000030856"/>
    </source>
</evidence>
<evidence type="ECO:0000313" key="6">
    <source>
        <dbReference type="Proteomes" id="UP000190962"/>
    </source>
</evidence>
<dbReference type="AlphaFoldDB" id="A0A0B0HDN2"/>
<dbReference type="EMBL" id="MPNX01000027">
    <property type="protein sequence ID" value="OOY33955.1"/>
    <property type="molecule type" value="Genomic_DNA"/>
</dbReference>
<feature type="transmembrane region" description="Helical" evidence="2">
    <location>
        <begin position="6"/>
        <end position="26"/>
    </location>
</feature>
<dbReference type="RefSeq" id="WP_043115737.1">
    <property type="nucleotide sequence ID" value="NZ_JRAA01000001.1"/>
</dbReference>
<keyword evidence="2" id="KW-0812">Transmembrane</keyword>
<dbReference type="STRING" id="2340.JV46_21080"/>
<dbReference type="EMBL" id="JRAA01000001">
    <property type="protein sequence ID" value="KHF26024.1"/>
    <property type="molecule type" value="Genomic_DNA"/>
</dbReference>
<sequence length="152" mass="17058">MARKYLGIIFVTGLVAVIAFGTYWFAEQNRVYQDQRSVIIELNPTEVQTPNTTDDADLGEEVAATETIEPEEQSAALPSESLKLKETLKEYAATREKEPAKISGLRKKLDAIKQPGEIETTQNTLDSKPDERLSGLNERIEALKQYINSKEQ</sequence>
<protein>
    <submittedName>
        <fullName evidence="3">Uncharacterized protein</fullName>
    </submittedName>
</protein>